<evidence type="ECO:0000256" key="4">
    <source>
        <dbReference type="ARBA" id="ARBA00022475"/>
    </source>
</evidence>
<dbReference type="SUPFAM" id="SSF81345">
    <property type="entry name" value="ABC transporter involved in vitamin B12 uptake, BtuC"/>
    <property type="match status" value="1"/>
</dbReference>
<sequence>MNTLQNLYELFFLSYESLFVLIVTSVTCALIGSFLVLRKLSMVSDAISHTVLLGIVIAFFITGDVTSPLLIFGAALFGVITVFCIEVLSDTGLVKNDDAVGIIFPLFFSVAVILITKFARNAHLDTDIVLMGEVILAPLNRVEVFGYSVPKALAQMSLVFVINMGFIILFFKELKLTTFDKEYASLIGISSTVLFYMLMSLTSLTAVVAFDAVGAILVVSFLITPGAAAYLITKDLKVMLVISSLYAVINAILGYMIAMLLNLSMSGTTAAVAGVTFFLTFLFHREGLITSVWLRYKKKKEFRLELMILHIGNHTNEANAQEELGLDSIENHLMWKKEEVRKRAKLLMDREILCIDDEKKVYALTEKGRRRYESIRNAYGL</sequence>
<keyword evidence="7 9" id="KW-0472">Membrane</keyword>
<evidence type="ECO:0000313" key="11">
    <source>
        <dbReference type="Proteomes" id="UP001595916"/>
    </source>
</evidence>
<gene>
    <name evidence="10" type="ORF">ACFO4R_08290</name>
</gene>
<dbReference type="Pfam" id="PF00950">
    <property type="entry name" value="ABC-3"/>
    <property type="match status" value="1"/>
</dbReference>
<comment type="caution">
    <text evidence="10">The sequence shown here is derived from an EMBL/GenBank/DDBJ whole genome shotgun (WGS) entry which is preliminary data.</text>
</comment>
<dbReference type="PANTHER" id="PTHR30477">
    <property type="entry name" value="ABC-TRANSPORTER METAL-BINDING PROTEIN"/>
    <property type="match status" value="1"/>
</dbReference>
<feature type="transmembrane region" description="Helical" evidence="9">
    <location>
        <begin position="69"/>
        <end position="88"/>
    </location>
</feature>
<dbReference type="Proteomes" id="UP001595916">
    <property type="component" value="Unassembled WGS sequence"/>
</dbReference>
<dbReference type="InterPro" id="IPR037294">
    <property type="entry name" value="ABC_BtuC-like"/>
</dbReference>
<evidence type="ECO:0000256" key="9">
    <source>
        <dbReference type="SAM" id="Phobius"/>
    </source>
</evidence>
<feature type="transmembrane region" description="Helical" evidence="9">
    <location>
        <begin position="12"/>
        <end position="37"/>
    </location>
</feature>
<organism evidence="10 11">
    <name type="scientific">Filifactor villosus</name>
    <dbReference type="NCBI Taxonomy" id="29374"/>
    <lineage>
        <taxon>Bacteria</taxon>
        <taxon>Bacillati</taxon>
        <taxon>Bacillota</taxon>
        <taxon>Clostridia</taxon>
        <taxon>Peptostreptococcales</taxon>
        <taxon>Filifactoraceae</taxon>
        <taxon>Filifactor</taxon>
    </lineage>
</organism>
<keyword evidence="5 8" id="KW-0812">Transmembrane</keyword>
<evidence type="ECO:0000256" key="1">
    <source>
        <dbReference type="ARBA" id="ARBA00004651"/>
    </source>
</evidence>
<feature type="transmembrane region" description="Helical" evidence="9">
    <location>
        <begin position="46"/>
        <end position="63"/>
    </location>
</feature>
<comment type="similarity">
    <text evidence="2 8">Belongs to the ABC-3 integral membrane protein family.</text>
</comment>
<proteinExistence type="inferred from homology"/>
<dbReference type="InterPro" id="IPR001626">
    <property type="entry name" value="ABC_TroCD"/>
</dbReference>
<feature type="transmembrane region" description="Helical" evidence="9">
    <location>
        <begin position="207"/>
        <end position="231"/>
    </location>
</feature>
<feature type="transmembrane region" description="Helical" evidence="9">
    <location>
        <begin position="152"/>
        <end position="171"/>
    </location>
</feature>
<dbReference type="Gene3D" id="1.10.3470.10">
    <property type="entry name" value="ABC transporter involved in vitamin B12 uptake, BtuC"/>
    <property type="match status" value="1"/>
</dbReference>
<keyword evidence="4" id="KW-1003">Cell membrane</keyword>
<dbReference type="PANTHER" id="PTHR30477:SF8">
    <property type="entry name" value="METAL TRANSPORT SYSTEM MEMBRANE PROTEIN CT_070-RELATED"/>
    <property type="match status" value="1"/>
</dbReference>
<evidence type="ECO:0000256" key="7">
    <source>
        <dbReference type="ARBA" id="ARBA00023136"/>
    </source>
</evidence>
<dbReference type="EMBL" id="JBHSHL010000033">
    <property type="protein sequence ID" value="MFC4805080.1"/>
    <property type="molecule type" value="Genomic_DNA"/>
</dbReference>
<feature type="transmembrane region" description="Helical" evidence="9">
    <location>
        <begin position="183"/>
        <end position="201"/>
    </location>
</feature>
<keyword evidence="3 8" id="KW-0813">Transport</keyword>
<feature type="transmembrane region" description="Helical" evidence="9">
    <location>
        <begin position="238"/>
        <end position="258"/>
    </location>
</feature>
<feature type="transmembrane region" description="Helical" evidence="9">
    <location>
        <begin position="270"/>
        <end position="294"/>
    </location>
</feature>
<name>A0ABV9QMR8_9FIRM</name>
<evidence type="ECO:0000256" key="3">
    <source>
        <dbReference type="ARBA" id="ARBA00022448"/>
    </source>
</evidence>
<evidence type="ECO:0000256" key="5">
    <source>
        <dbReference type="ARBA" id="ARBA00022692"/>
    </source>
</evidence>
<protein>
    <submittedName>
        <fullName evidence="10">Metal ABC transporter permease</fullName>
    </submittedName>
</protein>
<keyword evidence="6 9" id="KW-1133">Transmembrane helix</keyword>
<accession>A0ABV9QMR8</accession>
<evidence type="ECO:0000256" key="8">
    <source>
        <dbReference type="RuleBase" id="RU003943"/>
    </source>
</evidence>
<evidence type="ECO:0000256" key="6">
    <source>
        <dbReference type="ARBA" id="ARBA00022989"/>
    </source>
</evidence>
<evidence type="ECO:0000313" key="10">
    <source>
        <dbReference type="EMBL" id="MFC4805080.1"/>
    </source>
</evidence>
<reference evidence="11" key="1">
    <citation type="journal article" date="2019" name="Int. J. Syst. Evol. Microbiol.">
        <title>The Global Catalogue of Microorganisms (GCM) 10K type strain sequencing project: providing services to taxonomists for standard genome sequencing and annotation.</title>
        <authorList>
            <consortium name="The Broad Institute Genomics Platform"/>
            <consortium name="The Broad Institute Genome Sequencing Center for Infectious Disease"/>
            <person name="Wu L."/>
            <person name="Ma J."/>
        </authorList>
    </citation>
    <scope>NUCLEOTIDE SEQUENCE [LARGE SCALE GENOMIC DNA]</scope>
    <source>
        <strain evidence="11">CCUG 46385</strain>
    </source>
</reference>
<dbReference type="RefSeq" id="WP_379788618.1">
    <property type="nucleotide sequence ID" value="NZ_JBHSHL010000033.1"/>
</dbReference>
<dbReference type="CDD" id="cd06550">
    <property type="entry name" value="TM_ABC_iron-siderophores_like"/>
    <property type="match status" value="1"/>
</dbReference>
<comment type="subcellular location">
    <subcellularLocation>
        <location evidence="1 8">Cell membrane</location>
        <topology evidence="1 8">Multi-pass membrane protein</topology>
    </subcellularLocation>
</comment>
<evidence type="ECO:0000256" key="2">
    <source>
        <dbReference type="ARBA" id="ARBA00008034"/>
    </source>
</evidence>
<feature type="transmembrane region" description="Helical" evidence="9">
    <location>
        <begin position="100"/>
        <end position="119"/>
    </location>
</feature>
<keyword evidence="11" id="KW-1185">Reference proteome</keyword>